<accession>A0A7S7LVM5</accession>
<dbReference type="AlphaFoldDB" id="A0A7S7LVM5"/>
<feature type="compositionally biased region" description="Polar residues" evidence="1">
    <location>
        <begin position="165"/>
        <end position="177"/>
    </location>
</feature>
<keyword evidence="4" id="KW-1185">Reference proteome</keyword>
<dbReference type="InterPro" id="IPR053864">
    <property type="entry name" value="DUF6933"/>
</dbReference>
<evidence type="ECO:0000313" key="4">
    <source>
        <dbReference type="Proteomes" id="UP000593994"/>
    </source>
</evidence>
<gene>
    <name evidence="3" type="ORF">HUE88_00890</name>
</gene>
<organism evidence="3 4">
    <name type="scientific">Candidatus Sulfurimonas baltica</name>
    <dbReference type="NCBI Taxonomy" id="2740404"/>
    <lineage>
        <taxon>Bacteria</taxon>
        <taxon>Pseudomonadati</taxon>
        <taxon>Campylobacterota</taxon>
        <taxon>Epsilonproteobacteria</taxon>
        <taxon>Campylobacterales</taxon>
        <taxon>Sulfurimonadaceae</taxon>
        <taxon>Sulfurimonas</taxon>
    </lineage>
</organism>
<dbReference type="EMBL" id="CP054492">
    <property type="protein sequence ID" value="QOY52283.1"/>
    <property type="molecule type" value="Genomic_DNA"/>
</dbReference>
<dbReference type="Proteomes" id="UP000593994">
    <property type="component" value="Chromosome"/>
</dbReference>
<protein>
    <recommendedName>
        <fullName evidence="2">DUF6933 domain-containing protein</fullName>
    </recommendedName>
</protein>
<name>A0A7S7LVM5_9BACT</name>
<dbReference type="RefSeq" id="WP_194370176.1">
    <property type="nucleotide sequence ID" value="NZ_CP054492.1"/>
</dbReference>
<evidence type="ECO:0000259" key="2">
    <source>
        <dbReference type="Pfam" id="PF22016"/>
    </source>
</evidence>
<dbReference type="Pfam" id="PF22016">
    <property type="entry name" value="DUF6933"/>
    <property type="match status" value="1"/>
</dbReference>
<sequence length="185" mass="21530">MILQLTKKLSDKLKVDLVEIDTTKHNDIGNYHCNLLKFGRYNCVLITNDKTLFSFFIYGLIASDFKDFKESISQPIFKIMVELGFSQYQFEKVLLSLENIQYAKTSNRSVISSMNDMKNQIEAYLYAGDNLYELHRKLNNTPYKYVKYNYPTDLFKELLGNSDNSNPHSKNCSSVNNVDWDGKIE</sequence>
<feature type="domain" description="DUF6933" evidence="2">
    <location>
        <begin position="2"/>
        <end position="153"/>
    </location>
</feature>
<evidence type="ECO:0000256" key="1">
    <source>
        <dbReference type="SAM" id="MobiDB-lite"/>
    </source>
</evidence>
<reference evidence="3 4" key="1">
    <citation type="submission" date="2020-05" db="EMBL/GenBank/DDBJ databases">
        <title>Sulfurimonas marisnigri, sp. nov., and Sulfurimonas baltica, sp. nov., manganese oxide reducing chemolithoautotrophs of the class Epsilonproteobacteria isolated from the pelagic redoxclines of the Black and Baltic Seas and emended description of the genus Sulfurimonas.</title>
        <authorList>
            <person name="Henkel J.V."/>
            <person name="Laudan C."/>
            <person name="Werner J."/>
            <person name="Neu T."/>
            <person name="Plewe S."/>
            <person name="Sproer C."/>
            <person name="Bunk B."/>
            <person name="Schulz-Vogt H.N."/>
        </authorList>
    </citation>
    <scope>NUCLEOTIDE SEQUENCE [LARGE SCALE GENOMIC DNA]</scope>
    <source>
        <strain evidence="3 4">GD2</strain>
    </source>
</reference>
<proteinExistence type="predicted"/>
<feature type="region of interest" description="Disordered" evidence="1">
    <location>
        <begin position="165"/>
        <end position="185"/>
    </location>
</feature>
<evidence type="ECO:0000313" key="3">
    <source>
        <dbReference type="EMBL" id="QOY52283.1"/>
    </source>
</evidence>
<dbReference type="KEGG" id="sbal:HUE88_00890"/>